<dbReference type="Gene3D" id="2.160.20.10">
    <property type="entry name" value="Single-stranded right-handed beta-helix, Pectin lyase-like"/>
    <property type="match status" value="1"/>
</dbReference>
<dbReference type="EMBL" id="CP042430">
    <property type="protein sequence ID" value="QEC47393.1"/>
    <property type="molecule type" value="Genomic_DNA"/>
</dbReference>
<reference evidence="3 4" key="1">
    <citation type="journal article" date="2018" name="J. Microbiol.">
        <title>Baekduia soli gen. nov., sp. nov., a novel bacterium isolated from the soil of Baekdu Mountain and proposal of a novel family name, Baekduiaceae fam. nov.</title>
        <authorList>
            <person name="An D.S."/>
            <person name="Siddiqi M.Z."/>
            <person name="Kim K.H."/>
            <person name="Yu H.S."/>
            <person name="Im W.T."/>
        </authorList>
    </citation>
    <scope>NUCLEOTIDE SEQUENCE [LARGE SCALE GENOMIC DNA]</scope>
    <source>
        <strain evidence="3 4">BR7-21</strain>
    </source>
</reference>
<feature type="region of interest" description="Disordered" evidence="1">
    <location>
        <begin position="535"/>
        <end position="562"/>
    </location>
</feature>
<proteinExistence type="predicted"/>
<evidence type="ECO:0000313" key="3">
    <source>
        <dbReference type="EMBL" id="QEC47393.1"/>
    </source>
</evidence>
<feature type="chain" id="PRO_5022796846" evidence="2">
    <location>
        <begin position="27"/>
        <end position="562"/>
    </location>
</feature>
<dbReference type="OrthoDB" id="7057063at2"/>
<keyword evidence="4" id="KW-1185">Reference proteome</keyword>
<feature type="signal peptide" evidence="2">
    <location>
        <begin position="1"/>
        <end position="26"/>
    </location>
</feature>
<dbReference type="Proteomes" id="UP000321805">
    <property type="component" value="Chromosome"/>
</dbReference>
<dbReference type="AlphaFoldDB" id="A0A5B8U329"/>
<keyword evidence="2" id="KW-0732">Signal</keyword>
<dbReference type="InterPro" id="IPR011050">
    <property type="entry name" value="Pectin_lyase_fold/virulence"/>
</dbReference>
<evidence type="ECO:0000313" key="4">
    <source>
        <dbReference type="Proteomes" id="UP000321805"/>
    </source>
</evidence>
<dbReference type="InterPro" id="IPR012334">
    <property type="entry name" value="Pectin_lyas_fold"/>
</dbReference>
<organism evidence="3 4">
    <name type="scientific">Baekduia soli</name>
    <dbReference type="NCBI Taxonomy" id="496014"/>
    <lineage>
        <taxon>Bacteria</taxon>
        <taxon>Bacillati</taxon>
        <taxon>Actinomycetota</taxon>
        <taxon>Thermoleophilia</taxon>
        <taxon>Solirubrobacterales</taxon>
        <taxon>Baekduiaceae</taxon>
        <taxon>Baekduia</taxon>
    </lineage>
</organism>
<accession>A0A5B8U329</accession>
<dbReference type="SUPFAM" id="SSF51126">
    <property type="entry name" value="Pectin lyase-like"/>
    <property type="match status" value="1"/>
</dbReference>
<gene>
    <name evidence="3" type="ORF">FSW04_07225</name>
</gene>
<evidence type="ECO:0000256" key="2">
    <source>
        <dbReference type="SAM" id="SignalP"/>
    </source>
</evidence>
<name>A0A5B8U329_9ACTN</name>
<sequence>MLVHRWLSLPIAALCAVVLGVPAASAGTPPVVWWVQAGATPGGDGSAQHPFATLADVEAASAPGSTIQVLPSALALDGGIALKPGQTLAAAPGGIQPRMAGDAPTITNSTAGHLDGAAVVVADHTVVRGLRIDGAYGPGIRGRDVNDVEIDGNLITGFDQGQRVAAVGWLGLQFAEAGIDIRAAGSTRSVLDIHDNEIAAADGNGTIFRTSGSATMNARLGRNSIHDLGLASVLPQGNFGFVEAIFFDSSDTSSLKLRVDGLSVDDIGSGTTSNADAIFSTLDGISQQRVDIRNYTFRDSSGVGGPRASGGEFVTGIPTATSGSRFSLRVADSDIRDAQAEGLQIDDFSKGGDVTIKILDTVISHVGLSQTPDPAEHPLGRADCLEITPRNPASGSDYAVTLDGDRFDGCTGNGVQVWNGPATLSDVVAAAVDDLSIDVRDTVLAGNGGAGLLVDDVGTIGDLALRAARTTVTGNATGLALLDAAPGATAASTIDLGGGDLGSRGRNRIFGNGLDVRAAGSFAIAATRNWWGDPAGPAPGQLALDGGATLATDPPLDQDPQP</sequence>
<dbReference type="KEGG" id="bsol:FSW04_07225"/>
<protein>
    <submittedName>
        <fullName evidence="3">Right-handed parallel beta-helix repeat-containing protein</fullName>
    </submittedName>
</protein>
<dbReference type="RefSeq" id="WP_146917794.1">
    <property type="nucleotide sequence ID" value="NZ_CP042430.1"/>
</dbReference>
<evidence type="ECO:0000256" key="1">
    <source>
        <dbReference type="SAM" id="MobiDB-lite"/>
    </source>
</evidence>